<dbReference type="InParanoid" id="A0A0C3CNS6"/>
<dbReference type="HOGENOM" id="CLU_1016048_0_0_1"/>
<evidence type="ECO:0000313" key="2">
    <source>
        <dbReference type="EMBL" id="KIM50270.1"/>
    </source>
</evidence>
<dbReference type="EMBL" id="KN822543">
    <property type="protein sequence ID" value="KIM50270.1"/>
    <property type="molecule type" value="Genomic_DNA"/>
</dbReference>
<dbReference type="STRING" id="1036808.A0A0C3CNS6"/>
<sequence>MPIGRGATTATIAEEDQDDEDAAQHGYTSACSTGLSGAGAPCVAGKFRTALDTLFDTLSETQMWYIFCINPNDACLPNQLEGCTVKVQEREQRDGVACIRTALGLGEADMVVGQFKVFMSQVAFHMLEGLDVRQGNAGDPYVPSLSPLVAGGEDTGFGNTYGDQAPLVGQGLSFHHEYEDGVDEDKSMWSDNFDYHSCLTSDWDDSNSNYGTESYVPSRNMFRAADKEGHVPKEMLSGKNLEGEMSARR</sequence>
<dbReference type="Proteomes" id="UP000053989">
    <property type="component" value="Unassembled WGS sequence"/>
</dbReference>
<dbReference type="InterPro" id="IPR036961">
    <property type="entry name" value="Kinesin_motor_dom_sf"/>
</dbReference>
<accession>A0A0C3CNS6</accession>
<dbReference type="AlphaFoldDB" id="A0A0C3CNS6"/>
<dbReference type="InterPro" id="IPR027417">
    <property type="entry name" value="P-loop_NTPase"/>
</dbReference>
<proteinExistence type="predicted"/>
<reference evidence="2 3" key="1">
    <citation type="submission" date="2014-04" db="EMBL/GenBank/DDBJ databases">
        <authorList>
            <consortium name="DOE Joint Genome Institute"/>
            <person name="Kuo A."/>
            <person name="Kohler A."/>
            <person name="Nagy L.G."/>
            <person name="Floudas D."/>
            <person name="Copeland A."/>
            <person name="Barry K.W."/>
            <person name="Cichocki N."/>
            <person name="Veneault-Fourrey C."/>
            <person name="LaButti K."/>
            <person name="Lindquist E.A."/>
            <person name="Lipzen A."/>
            <person name="Lundell T."/>
            <person name="Morin E."/>
            <person name="Murat C."/>
            <person name="Sun H."/>
            <person name="Tunlid A."/>
            <person name="Henrissat B."/>
            <person name="Grigoriev I.V."/>
            <person name="Hibbett D.S."/>
            <person name="Martin F."/>
            <person name="Nordberg H.P."/>
            <person name="Cantor M.N."/>
            <person name="Hua S.X."/>
        </authorList>
    </citation>
    <scope>NUCLEOTIDE SEQUENCE [LARGE SCALE GENOMIC DNA]</scope>
    <source>
        <strain evidence="2 3">Foug A</strain>
    </source>
</reference>
<protein>
    <recommendedName>
        <fullName evidence="4">Myosin motor domain-containing protein</fullName>
    </recommendedName>
</protein>
<dbReference type="Gene3D" id="1.20.58.530">
    <property type="match status" value="1"/>
</dbReference>
<evidence type="ECO:0000313" key="3">
    <source>
        <dbReference type="Proteomes" id="UP000053989"/>
    </source>
</evidence>
<evidence type="ECO:0000256" key="1">
    <source>
        <dbReference type="SAM" id="MobiDB-lite"/>
    </source>
</evidence>
<reference evidence="3" key="2">
    <citation type="submission" date="2015-01" db="EMBL/GenBank/DDBJ databases">
        <title>Evolutionary Origins and Diversification of the Mycorrhizal Mutualists.</title>
        <authorList>
            <consortium name="DOE Joint Genome Institute"/>
            <consortium name="Mycorrhizal Genomics Consortium"/>
            <person name="Kohler A."/>
            <person name="Kuo A."/>
            <person name="Nagy L.G."/>
            <person name="Floudas D."/>
            <person name="Copeland A."/>
            <person name="Barry K.W."/>
            <person name="Cichocki N."/>
            <person name="Veneault-Fourrey C."/>
            <person name="LaButti K."/>
            <person name="Lindquist E.A."/>
            <person name="Lipzen A."/>
            <person name="Lundell T."/>
            <person name="Morin E."/>
            <person name="Murat C."/>
            <person name="Riley R."/>
            <person name="Ohm R."/>
            <person name="Sun H."/>
            <person name="Tunlid A."/>
            <person name="Henrissat B."/>
            <person name="Grigoriev I.V."/>
            <person name="Hibbett D.S."/>
            <person name="Martin F."/>
        </authorList>
    </citation>
    <scope>NUCLEOTIDE SEQUENCE [LARGE SCALE GENOMIC DNA]</scope>
    <source>
        <strain evidence="3">Foug A</strain>
    </source>
</reference>
<dbReference type="SUPFAM" id="SSF52540">
    <property type="entry name" value="P-loop containing nucleoside triphosphate hydrolases"/>
    <property type="match status" value="1"/>
</dbReference>
<organism evidence="2 3">
    <name type="scientific">Scleroderma citrinum Foug A</name>
    <dbReference type="NCBI Taxonomy" id="1036808"/>
    <lineage>
        <taxon>Eukaryota</taxon>
        <taxon>Fungi</taxon>
        <taxon>Dikarya</taxon>
        <taxon>Basidiomycota</taxon>
        <taxon>Agaricomycotina</taxon>
        <taxon>Agaricomycetes</taxon>
        <taxon>Agaricomycetidae</taxon>
        <taxon>Boletales</taxon>
        <taxon>Sclerodermatineae</taxon>
        <taxon>Sclerodermataceae</taxon>
        <taxon>Scleroderma</taxon>
    </lineage>
</organism>
<dbReference type="Gene3D" id="3.40.850.10">
    <property type="entry name" value="Kinesin motor domain"/>
    <property type="match status" value="1"/>
</dbReference>
<feature type="region of interest" description="Disordered" evidence="1">
    <location>
        <begin position="1"/>
        <end position="24"/>
    </location>
</feature>
<gene>
    <name evidence="2" type="ORF">SCLCIDRAFT_34456</name>
</gene>
<name>A0A0C3CNS6_9AGAM</name>
<evidence type="ECO:0008006" key="4">
    <source>
        <dbReference type="Google" id="ProtNLM"/>
    </source>
</evidence>
<dbReference type="OrthoDB" id="2633255at2759"/>
<keyword evidence="3" id="KW-1185">Reference proteome</keyword>